<dbReference type="InterPro" id="IPR021420">
    <property type="entry name" value="DUF3067"/>
</dbReference>
<reference evidence="1" key="1">
    <citation type="submission" date="2021-01" db="EMBL/GenBank/DDBJ databases">
        <authorList>
            <person name="Corre E."/>
            <person name="Pelletier E."/>
            <person name="Niang G."/>
            <person name="Scheremetjew M."/>
            <person name="Finn R."/>
            <person name="Kale V."/>
            <person name="Holt S."/>
            <person name="Cochrane G."/>
            <person name="Meng A."/>
            <person name="Brown T."/>
            <person name="Cohen L."/>
        </authorList>
    </citation>
    <scope>NUCLEOTIDE SEQUENCE</scope>
    <source>
        <strain evidence="1">PLY429</strain>
    </source>
</reference>
<accession>A0A7S1SMT6</accession>
<dbReference type="Pfam" id="PF11267">
    <property type="entry name" value="DUF3067"/>
    <property type="match status" value="1"/>
</dbReference>
<proteinExistence type="predicted"/>
<dbReference type="Gene3D" id="3.30.428.40">
    <property type="entry name" value="Protein of unknown function DUF3067"/>
    <property type="match status" value="1"/>
</dbReference>
<dbReference type="PANTHER" id="PTHR35126:SF1">
    <property type="entry name" value="DUF3067 DOMAIN-CONTAINING PROTEIN"/>
    <property type="match status" value="1"/>
</dbReference>
<dbReference type="PANTHER" id="PTHR35126">
    <property type="entry name" value="SLR0598 PROTEIN"/>
    <property type="match status" value="1"/>
</dbReference>
<gene>
    <name evidence="1" type="ORF">TCHU04912_LOCUS4940</name>
</gene>
<evidence type="ECO:0000313" key="1">
    <source>
        <dbReference type="EMBL" id="CAD9202707.1"/>
    </source>
</evidence>
<dbReference type="AlphaFoldDB" id="A0A7S1SMT6"/>
<sequence>MSIKHVTMNKGSMRRWVSLNLYVGYVGQRTFPYSQDEYIDKLDSIATMLNAWNQVDYVREFFAEPPIPRRGLPSRPRVDTAVSLRLNKSPTWDDALADEFFSY</sequence>
<name>A0A7S1SMT6_9CHLO</name>
<dbReference type="EMBL" id="HBGG01009789">
    <property type="protein sequence ID" value="CAD9202707.1"/>
    <property type="molecule type" value="Transcribed_RNA"/>
</dbReference>
<organism evidence="1">
    <name type="scientific">Tetraselmis chuii</name>
    <dbReference type="NCBI Taxonomy" id="63592"/>
    <lineage>
        <taxon>Eukaryota</taxon>
        <taxon>Viridiplantae</taxon>
        <taxon>Chlorophyta</taxon>
        <taxon>core chlorophytes</taxon>
        <taxon>Chlorodendrophyceae</taxon>
        <taxon>Chlorodendrales</taxon>
        <taxon>Chlorodendraceae</taxon>
        <taxon>Tetraselmis</taxon>
    </lineage>
</organism>
<protein>
    <submittedName>
        <fullName evidence="1">Uncharacterized protein</fullName>
    </submittedName>
</protein>